<protein>
    <submittedName>
        <fullName evidence="3">Pimeloyl-ACP methyl ester carboxylesterase</fullName>
    </submittedName>
</protein>
<accession>A0ABU1S1P3</accession>
<dbReference type="Gene3D" id="3.40.50.1820">
    <property type="entry name" value="alpha/beta hydrolase"/>
    <property type="match status" value="1"/>
</dbReference>
<evidence type="ECO:0000313" key="3">
    <source>
        <dbReference type="EMBL" id="MDR6844957.1"/>
    </source>
</evidence>
<feature type="chain" id="PRO_5046550166" evidence="1">
    <location>
        <begin position="21"/>
        <end position="297"/>
    </location>
</feature>
<feature type="domain" description="AB hydrolase-1" evidence="2">
    <location>
        <begin position="67"/>
        <end position="208"/>
    </location>
</feature>
<organism evidence="3 4">
    <name type="scientific">Flavobacterium granuli</name>
    <dbReference type="NCBI Taxonomy" id="280093"/>
    <lineage>
        <taxon>Bacteria</taxon>
        <taxon>Pseudomonadati</taxon>
        <taxon>Bacteroidota</taxon>
        <taxon>Flavobacteriia</taxon>
        <taxon>Flavobacteriales</taxon>
        <taxon>Flavobacteriaceae</taxon>
        <taxon>Flavobacterium</taxon>
    </lineage>
</organism>
<dbReference type="Pfam" id="PF00561">
    <property type="entry name" value="Abhydrolase_1"/>
    <property type="match status" value="1"/>
</dbReference>
<name>A0ABU1S1P3_9FLAO</name>
<dbReference type="Proteomes" id="UP001261871">
    <property type="component" value="Unassembled WGS sequence"/>
</dbReference>
<evidence type="ECO:0000259" key="2">
    <source>
        <dbReference type="Pfam" id="PF00561"/>
    </source>
</evidence>
<dbReference type="RefSeq" id="WP_310005811.1">
    <property type="nucleotide sequence ID" value="NZ_JAVDTX010000003.1"/>
</dbReference>
<dbReference type="InterPro" id="IPR000073">
    <property type="entry name" value="AB_hydrolase_1"/>
</dbReference>
<reference evidence="3 4" key="1">
    <citation type="submission" date="2023-07" db="EMBL/GenBank/DDBJ databases">
        <title>Sorghum-associated microbial communities from plants grown in Nebraska, USA.</title>
        <authorList>
            <person name="Schachtman D."/>
        </authorList>
    </citation>
    <scope>NUCLEOTIDE SEQUENCE [LARGE SCALE GENOMIC DNA]</scope>
    <source>
        <strain evidence="3 4">BE124</strain>
    </source>
</reference>
<dbReference type="PANTHER" id="PTHR46331">
    <property type="entry name" value="VALACYCLOVIR HYDROLASE"/>
    <property type="match status" value="1"/>
</dbReference>
<comment type="caution">
    <text evidence="3">The sequence shown here is derived from an EMBL/GenBank/DDBJ whole genome shotgun (WGS) entry which is preliminary data.</text>
</comment>
<keyword evidence="1" id="KW-0732">Signal</keyword>
<sequence length="297" mass="33287">MKKTTLFLVSIFLVVAISYGQNTASKAAKEYDSLVSHTIYGKNEKVGKYYTIRGFKMYCETYGAGEPLLFIHGNGSSSSAFVKQIPFFSKKYKVIVADSRAHGKSIDKSDALTYEMMADDYAALLTEMKIDSAYVVGWSDGGINGLLLAIRHPKKVKKLVITGANLQPDSTAISPDILKSTKKTYDMFVNMFKEKRAKTPLDSTVYKYMKLLIEQPHIGINDLHKIKAPTLVIGGDQDVIRPAHTLTIFENIPNANLWILPNSGHSTLVRYSDEFNEKVDSFFKTKYHKIEGDNRGF</sequence>
<evidence type="ECO:0000313" key="4">
    <source>
        <dbReference type="Proteomes" id="UP001261871"/>
    </source>
</evidence>
<feature type="signal peptide" evidence="1">
    <location>
        <begin position="1"/>
        <end position="20"/>
    </location>
</feature>
<dbReference type="InterPro" id="IPR029058">
    <property type="entry name" value="AB_hydrolase_fold"/>
</dbReference>
<gene>
    <name evidence="3" type="ORF">J2W95_001656</name>
</gene>
<evidence type="ECO:0000256" key="1">
    <source>
        <dbReference type="SAM" id="SignalP"/>
    </source>
</evidence>
<proteinExistence type="predicted"/>
<dbReference type="SUPFAM" id="SSF53474">
    <property type="entry name" value="alpha/beta-Hydrolases"/>
    <property type="match status" value="1"/>
</dbReference>
<dbReference type="PRINTS" id="PR00111">
    <property type="entry name" value="ABHYDROLASE"/>
</dbReference>
<keyword evidence="4" id="KW-1185">Reference proteome</keyword>
<dbReference type="PANTHER" id="PTHR46331:SF2">
    <property type="entry name" value="VALACYCLOVIR HYDROLASE"/>
    <property type="match status" value="1"/>
</dbReference>
<dbReference type="EMBL" id="JAVDTX010000003">
    <property type="protein sequence ID" value="MDR6844957.1"/>
    <property type="molecule type" value="Genomic_DNA"/>
</dbReference>